<accession>A0A3E5FQC8</accession>
<dbReference type="CDD" id="cd03808">
    <property type="entry name" value="GT4_CapM-like"/>
    <property type="match status" value="1"/>
</dbReference>
<dbReference type="PANTHER" id="PTHR12526">
    <property type="entry name" value="GLYCOSYLTRANSFERASE"/>
    <property type="match status" value="1"/>
</dbReference>
<dbReference type="PANTHER" id="PTHR12526:SF630">
    <property type="entry name" value="GLYCOSYLTRANSFERASE"/>
    <property type="match status" value="1"/>
</dbReference>
<dbReference type="Gene3D" id="3.40.50.2000">
    <property type="entry name" value="Glycogen Phosphorylase B"/>
    <property type="match status" value="2"/>
</dbReference>
<dbReference type="InterPro" id="IPR001296">
    <property type="entry name" value="Glyco_trans_1"/>
</dbReference>
<feature type="domain" description="Glycosyltransferase subfamily 4-like N-terminal" evidence="3">
    <location>
        <begin position="7"/>
        <end position="148"/>
    </location>
</feature>
<feature type="transmembrane region" description="Helical" evidence="1">
    <location>
        <begin position="87"/>
        <end position="108"/>
    </location>
</feature>
<evidence type="ECO:0000313" key="4">
    <source>
        <dbReference type="EMBL" id="RGO09966.1"/>
    </source>
</evidence>
<evidence type="ECO:0000256" key="1">
    <source>
        <dbReference type="SAM" id="Phobius"/>
    </source>
</evidence>
<dbReference type="InterPro" id="IPR028098">
    <property type="entry name" value="Glyco_trans_4-like_N"/>
</dbReference>
<protein>
    <submittedName>
        <fullName evidence="4">Glycosyltransferase family 1 protein</fullName>
    </submittedName>
</protein>
<dbReference type="EMBL" id="QSVF01000012">
    <property type="protein sequence ID" value="RGO09966.1"/>
    <property type="molecule type" value="Genomic_DNA"/>
</dbReference>
<dbReference type="Proteomes" id="UP000261087">
    <property type="component" value="Unassembled WGS sequence"/>
</dbReference>
<organism evidence="4 5">
    <name type="scientific">Thomasclavelia spiroformis</name>
    <dbReference type="NCBI Taxonomy" id="29348"/>
    <lineage>
        <taxon>Bacteria</taxon>
        <taxon>Bacillati</taxon>
        <taxon>Bacillota</taxon>
        <taxon>Erysipelotrichia</taxon>
        <taxon>Erysipelotrichales</taxon>
        <taxon>Coprobacillaceae</taxon>
        <taxon>Thomasclavelia</taxon>
    </lineage>
</organism>
<comment type="caution">
    <text evidence="4">The sequence shown here is derived from an EMBL/GenBank/DDBJ whole genome shotgun (WGS) entry which is preliminary data.</text>
</comment>
<evidence type="ECO:0000259" key="3">
    <source>
        <dbReference type="Pfam" id="PF13477"/>
    </source>
</evidence>
<dbReference type="Pfam" id="PF00534">
    <property type="entry name" value="Glycos_transf_1"/>
    <property type="match status" value="1"/>
</dbReference>
<dbReference type="AlphaFoldDB" id="A0A3E5FQC8"/>
<evidence type="ECO:0000313" key="5">
    <source>
        <dbReference type="Proteomes" id="UP000261087"/>
    </source>
</evidence>
<sequence>MKRKYKICALTTISKTMDWFIVDSMRNLSKNGYDVTLISNMEEGFIDRNSDYATCINLPMSRGVSIKDVLKCTNFLRKYFKKEKFDVIYYTSPNVSLYASIAGVLAGVQIRFYSQCGLRYVSFSGIKKKIFWLVEKITCMLSTTIRSQSPLNMQFAIDEKLCSKEKISVVGIGGTTGVDLAKCDSFDHEKMKWILRNKYNIPQDAFLYGYVGRINADKGINELIEAFIMLQKKHNNIYLVLVGMMDDTNPISQKNIEIAQNNDHIIMTGNVSPDQVYPHMAMFDILTHPTYREGFGKVLQEAMGVGIPIITTNVPGPSEVIENNVSGLLVKVKDVKDLAEKMNLLYMDKNLKNIFATEGRARAEKYFDRPIMLNNILVDLNETMKKNRGD</sequence>
<proteinExistence type="predicted"/>
<dbReference type="SUPFAM" id="SSF53756">
    <property type="entry name" value="UDP-Glycosyltransferase/glycogen phosphorylase"/>
    <property type="match status" value="1"/>
</dbReference>
<keyword evidence="1" id="KW-1133">Transmembrane helix</keyword>
<gene>
    <name evidence="4" type="ORF">DXB31_06395</name>
</gene>
<dbReference type="GeneID" id="94017018"/>
<keyword evidence="1" id="KW-0812">Transmembrane</keyword>
<dbReference type="RefSeq" id="WP_004610407.1">
    <property type="nucleotide sequence ID" value="NZ_CABKNM010000002.1"/>
</dbReference>
<keyword evidence="1" id="KW-0472">Membrane</keyword>
<name>A0A3E5FQC8_9FIRM</name>
<dbReference type="GO" id="GO:0016757">
    <property type="term" value="F:glycosyltransferase activity"/>
    <property type="evidence" value="ECO:0007669"/>
    <property type="project" value="InterPro"/>
</dbReference>
<feature type="domain" description="Glycosyl transferase family 1" evidence="2">
    <location>
        <begin position="192"/>
        <end position="361"/>
    </location>
</feature>
<reference evidence="4 5" key="1">
    <citation type="submission" date="2018-08" db="EMBL/GenBank/DDBJ databases">
        <title>A genome reference for cultivated species of the human gut microbiota.</title>
        <authorList>
            <person name="Zou Y."/>
            <person name="Xue W."/>
            <person name="Luo G."/>
        </authorList>
    </citation>
    <scope>NUCLEOTIDE SEQUENCE [LARGE SCALE GENOMIC DNA]</scope>
    <source>
        <strain evidence="4 5">OM02-6</strain>
    </source>
</reference>
<evidence type="ECO:0000259" key="2">
    <source>
        <dbReference type="Pfam" id="PF00534"/>
    </source>
</evidence>
<keyword evidence="4" id="KW-0808">Transferase</keyword>
<dbReference type="Pfam" id="PF13477">
    <property type="entry name" value="Glyco_trans_4_2"/>
    <property type="match status" value="1"/>
</dbReference>